<keyword evidence="4 5" id="KW-0472">Membrane</keyword>
<keyword evidence="3 5" id="KW-1133">Transmembrane helix</keyword>
<name>A0A6J6DG92_9ZZZZ</name>
<dbReference type="GO" id="GO:0008137">
    <property type="term" value="F:NADH dehydrogenase (ubiquinone) activity"/>
    <property type="evidence" value="ECO:0007669"/>
    <property type="project" value="InterPro"/>
</dbReference>
<comment type="subcellular location">
    <subcellularLocation>
        <location evidence="1">Membrane</location>
        <topology evidence="1">Multi-pass membrane protein</topology>
    </subcellularLocation>
</comment>
<evidence type="ECO:0000256" key="2">
    <source>
        <dbReference type="ARBA" id="ARBA00022692"/>
    </source>
</evidence>
<dbReference type="HAMAP" id="MF_00445">
    <property type="entry name" value="NDH1_NuoN_1"/>
    <property type="match status" value="1"/>
</dbReference>
<evidence type="ECO:0000313" key="7">
    <source>
        <dbReference type="EMBL" id="CAB4563041.1"/>
    </source>
</evidence>
<keyword evidence="2 5" id="KW-0812">Transmembrane</keyword>
<feature type="transmembrane region" description="Helical" evidence="5">
    <location>
        <begin position="354"/>
        <end position="373"/>
    </location>
</feature>
<feature type="transmembrane region" description="Helical" evidence="5">
    <location>
        <begin position="225"/>
        <end position="249"/>
    </location>
</feature>
<feature type="transmembrane region" description="Helical" evidence="5">
    <location>
        <begin position="115"/>
        <end position="133"/>
    </location>
</feature>
<feature type="transmembrane region" description="Helical" evidence="5">
    <location>
        <begin position="320"/>
        <end position="342"/>
    </location>
</feature>
<dbReference type="GO" id="GO:0016020">
    <property type="term" value="C:membrane"/>
    <property type="evidence" value="ECO:0007669"/>
    <property type="project" value="UniProtKB-SubCell"/>
</dbReference>
<feature type="transmembrane region" description="Helical" evidence="5">
    <location>
        <begin position="85"/>
        <end position="108"/>
    </location>
</feature>
<feature type="transmembrane region" description="Helical" evidence="5">
    <location>
        <begin position="394"/>
        <end position="415"/>
    </location>
</feature>
<gene>
    <name evidence="7" type="ORF">UFOPK1619_00504</name>
</gene>
<dbReference type="GO" id="GO:0042773">
    <property type="term" value="P:ATP synthesis coupled electron transport"/>
    <property type="evidence" value="ECO:0007669"/>
    <property type="project" value="InterPro"/>
</dbReference>
<feature type="transmembrane region" description="Helical" evidence="5">
    <location>
        <begin position="169"/>
        <end position="191"/>
    </location>
</feature>
<feature type="transmembrane region" description="Helical" evidence="5">
    <location>
        <begin position="261"/>
        <end position="282"/>
    </location>
</feature>
<accession>A0A6J6DG92</accession>
<protein>
    <submittedName>
        <fullName evidence="7">Unannotated protein</fullName>
    </submittedName>
</protein>
<feature type="transmembrane region" description="Helical" evidence="5">
    <location>
        <begin position="45"/>
        <end position="65"/>
    </location>
</feature>
<evidence type="ECO:0000259" key="6">
    <source>
        <dbReference type="Pfam" id="PF00361"/>
    </source>
</evidence>
<dbReference type="InterPro" id="IPR010096">
    <property type="entry name" value="NADH-Q_OxRdtase_suN/2"/>
</dbReference>
<dbReference type="NCBIfam" id="TIGR01770">
    <property type="entry name" value="NDH_I_N"/>
    <property type="match status" value="1"/>
</dbReference>
<feature type="transmembrane region" description="Helical" evidence="5">
    <location>
        <begin position="139"/>
        <end position="157"/>
    </location>
</feature>
<reference evidence="7" key="1">
    <citation type="submission" date="2020-05" db="EMBL/GenBank/DDBJ databases">
        <authorList>
            <person name="Chiriac C."/>
            <person name="Salcher M."/>
            <person name="Ghai R."/>
            <person name="Kavagutti S V."/>
        </authorList>
    </citation>
    <scope>NUCLEOTIDE SEQUENCE</scope>
</reference>
<proteinExistence type="inferred from homology"/>
<feature type="transmembrane region" description="Helical" evidence="5">
    <location>
        <begin position="427"/>
        <end position="448"/>
    </location>
</feature>
<evidence type="ECO:0000256" key="1">
    <source>
        <dbReference type="ARBA" id="ARBA00004141"/>
    </source>
</evidence>
<dbReference type="Pfam" id="PF00361">
    <property type="entry name" value="Proton_antipo_M"/>
    <property type="match status" value="1"/>
</dbReference>
<evidence type="ECO:0000256" key="5">
    <source>
        <dbReference type="SAM" id="Phobius"/>
    </source>
</evidence>
<feature type="transmembrane region" description="Helical" evidence="5">
    <location>
        <begin position="294"/>
        <end position="313"/>
    </location>
</feature>
<evidence type="ECO:0000256" key="3">
    <source>
        <dbReference type="ARBA" id="ARBA00022989"/>
    </source>
</evidence>
<dbReference type="AlphaFoldDB" id="A0A6J6DG92"/>
<feature type="transmembrane region" description="Helical" evidence="5">
    <location>
        <begin position="12"/>
        <end position="33"/>
    </location>
</feature>
<organism evidence="7">
    <name type="scientific">freshwater metagenome</name>
    <dbReference type="NCBI Taxonomy" id="449393"/>
    <lineage>
        <taxon>unclassified sequences</taxon>
        <taxon>metagenomes</taxon>
        <taxon>ecological metagenomes</taxon>
    </lineage>
</organism>
<sequence>MLLASGLIGPSIPWTDILPLLILLGGACFLLLVGSLVPNWPRHGYAWFTGATAAAALVANCVQWNNLHSKVGRSIIADAIFVDRFSVLASITVLGAVIFSSILMSAYLQRSHDDGPELFALFLTAAIGAIVMISANDLIVMFLGLEVLSLSLYLLAASNRRREQSQESGIKYFVLGGFASAFFLYGIALVYGSTGSTQLFANQSLPQGISQALGSQVAVNGNDSLLLIGIGLLMIGLAFKVSAAPFHVWAPDVYEGAPTPVTAFMASVGKVAAFAALLRVLLVGLPQRVDDWRPVVWALAIATVFIGSVMAVVQTNVKRMLAYSSVSHAGFILVGVEAAAHMGGDGLASSMNYLAIYTVLVMGSFAIVLAMSGQQDADTALTDFRGLAKRRPTLALAFSILLFAQAGVPFTSGFVAKFAIMKSAVDVGSYALAVAAMVAAVIGAFLYLRIVVSMWLEEPDSSEPLNVTPPVVLVIVLAVAFTLVIGLFPDLLLDATRLVRFAPR</sequence>
<dbReference type="InterPro" id="IPR001750">
    <property type="entry name" value="ND/Mrp_TM"/>
</dbReference>
<feature type="transmembrane region" description="Helical" evidence="5">
    <location>
        <begin position="469"/>
        <end position="488"/>
    </location>
</feature>
<dbReference type="EMBL" id="CAEZTI010000081">
    <property type="protein sequence ID" value="CAB4563041.1"/>
    <property type="molecule type" value="Genomic_DNA"/>
</dbReference>
<feature type="domain" description="NADH:quinone oxidoreductase/Mrp antiporter transmembrane" evidence="6">
    <location>
        <begin position="135"/>
        <end position="443"/>
    </location>
</feature>
<dbReference type="PANTHER" id="PTHR22773">
    <property type="entry name" value="NADH DEHYDROGENASE"/>
    <property type="match status" value="1"/>
</dbReference>
<evidence type="ECO:0000256" key="4">
    <source>
        <dbReference type="ARBA" id="ARBA00023136"/>
    </source>
</evidence>